<reference evidence="2 3" key="1">
    <citation type="journal article" date="2021" name="Plant Biotechnol. J.">
        <title>Multi-omics assisted identification of the key and species-specific regulatory components of drought-tolerant mechanisms in Gossypium stocksii.</title>
        <authorList>
            <person name="Yu D."/>
            <person name="Ke L."/>
            <person name="Zhang D."/>
            <person name="Wu Y."/>
            <person name="Sun Y."/>
            <person name="Mei J."/>
            <person name="Sun J."/>
            <person name="Sun Y."/>
        </authorList>
    </citation>
    <scope>NUCLEOTIDE SEQUENCE [LARGE SCALE GENOMIC DNA]</scope>
    <source>
        <strain evidence="3">cv. E1</strain>
        <tissue evidence="2">Leaf</tissue>
    </source>
</reference>
<accession>A0A9D3UFR7</accession>
<evidence type="ECO:0000313" key="3">
    <source>
        <dbReference type="Proteomes" id="UP000828251"/>
    </source>
</evidence>
<dbReference type="EMBL" id="JAIQCV010000012">
    <property type="protein sequence ID" value="KAH1039579.1"/>
    <property type="molecule type" value="Genomic_DNA"/>
</dbReference>
<protein>
    <submittedName>
        <fullName evidence="2">Uncharacterized protein</fullName>
    </submittedName>
</protein>
<proteinExistence type="predicted"/>
<comment type="caution">
    <text evidence="2">The sequence shown here is derived from an EMBL/GenBank/DDBJ whole genome shotgun (WGS) entry which is preliminary data.</text>
</comment>
<keyword evidence="3" id="KW-1185">Reference proteome</keyword>
<evidence type="ECO:0000313" key="2">
    <source>
        <dbReference type="EMBL" id="KAH1039579.1"/>
    </source>
</evidence>
<name>A0A9D3UFR7_9ROSI</name>
<evidence type="ECO:0000256" key="1">
    <source>
        <dbReference type="SAM" id="MobiDB-lite"/>
    </source>
</evidence>
<sequence length="156" mass="17137">MSSLSRDGVGPSSTNIATNARTEAEAESSTTGLCGRFIALLQNSDYDVLKSSMGTHSLISTLATIISWGISVTQTLTPRHDIQSVQLRKKMLVHTKRVADVHGSEPEQVPTDPEPFHFDDNDLDNARDPNPQFRAYEPLTDMYNIDLSIEGGLEFS</sequence>
<gene>
    <name evidence="2" type="ORF">J1N35_041322</name>
</gene>
<dbReference type="AlphaFoldDB" id="A0A9D3UFR7"/>
<organism evidence="2 3">
    <name type="scientific">Gossypium stocksii</name>
    <dbReference type="NCBI Taxonomy" id="47602"/>
    <lineage>
        <taxon>Eukaryota</taxon>
        <taxon>Viridiplantae</taxon>
        <taxon>Streptophyta</taxon>
        <taxon>Embryophyta</taxon>
        <taxon>Tracheophyta</taxon>
        <taxon>Spermatophyta</taxon>
        <taxon>Magnoliopsida</taxon>
        <taxon>eudicotyledons</taxon>
        <taxon>Gunneridae</taxon>
        <taxon>Pentapetalae</taxon>
        <taxon>rosids</taxon>
        <taxon>malvids</taxon>
        <taxon>Malvales</taxon>
        <taxon>Malvaceae</taxon>
        <taxon>Malvoideae</taxon>
        <taxon>Gossypium</taxon>
    </lineage>
</organism>
<feature type="region of interest" description="Disordered" evidence="1">
    <location>
        <begin position="1"/>
        <end position="28"/>
    </location>
</feature>
<dbReference type="Proteomes" id="UP000828251">
    <property type="component" value="Unassembled WGS sequence"/>
</dbReference>